<dbReference type="Proteomes" id="UP000270873">
    <property type="component" value="Unassembled WGS sequence"/>
</dbReference>
<proteinExistence type="predicted"/>
<dbReference type="AlphaFoldDB" id="A0A658KB14"/>
<accession>A0A658KB14</accession>
<organism evidence="1 2">
    <name type="scientific">Pseudomonas amygdali pv. photiniae</name>
    <dbReference type="NCBI Taxonomy" id="251724"/>
    <lineage>
        <taxon>Bacteria</taxon>
        <taxon>Pseudomonadati</taxon>
        <taxon>Pseudomonadota</taxon>
        <taxon>Gammaproteobacteria</taxon>
        <taxon>Pseudomonadales</taxon>
        <taxon>Pseudomonadaceae</taxon>
        <taxon>Pseudomonas</taxon>
        <taxon>Pseudomonas amygdali</taxon>
    </lineage>
</organism>
<gene>
    <name evidence="1" type="ORF">ALP66_01450</name>
</gene>
<feature type="non-terminal residue" evidence="1">
    <location>
        <position position="1"/>
    </location>
</feature>
<evidence type="ECO:0000313" key="2">
    <source>
        <dbReference type="Proteomes" id="UP000270873"/>
    </source>
</evidence>
<dbReference type="EMBL" id="RBSP01000297">
    <property type="protein sequence ID" value="RMS50195.1"/>
    <property type="molecule type" value="Genomic_DNA"/>
</dbReference>
<evidence type="ECO:0000313" key="1">
    <source>
        <dbReference type="EMBL" id="RMS50195.1"/>
    </source>
</evidence>
<sequence>VVESADMASYHHNLNRTLKGEEKRYGGKRTRAYQMKLVRYISRVIHGK</sequence>
<comment type="caution">
    <text evidence="1">The sequence shown here is derived from an EMBL/GenBank/DDBJ whole genome shotgun (WGS) entry which is preliminary data.</text>
</comment>
<reference evidence="1 2" key="1">
    <citation type="submission" date="2018-08" db="EMBL/GenBank/DDBJ databases">
        <title>Recombination of ecologically and evolutionarily significant loci maintains genetic cohesion in the Pseudomonas syringae species complex.</title>
        <authorList>
            <person name="Dillon M."/>
            <person name="Thakur S."/>
            <person name="Almeida R.N.D."/>
            <person name="Weir B.S."/>
            <person name="Guttman D.S."/>
        </authorList>
    </citation>
    <scope>NUCLEOTIDE SEQUENCE [LARGE SCALE GENOMIC DNA]</scope>
    <source>
        <strain evidence="1 2">ICMP 7847</strain>
    </source>
</reference>
<protein>
    <submittedName>
        <fullName evidence="1">Uncharacterized protein</fullName>
    </submittedName>
</protein>
<name>A0A658KB14_PSEA0</name>